<organism evidence="8 9">
    <name type="scientific">Tritrichomonas musculus</name>
    <dbReference type="NCBI Taxonomy" id="1915356"/>
    <lineage>
        <taxon>Eukaryota</taxon>
        <taxon>Metamonada</taxon>
        <taxon>Parabasalia</taxon>
        <taxon>Tritrichomonadida</taxon>
        <taxon>Tritrichomonadidae</taxon>
        <taxon>Tritrichomonas</taxon>
    </lineage>
</organism>
<accession>A0ABR2L653</accession>
<evidence type="ECO:0000256" key="5">
    <source>
        <dbReference type="RuleBase" id="RU000304"/>
    </source>
</evidence>
<comment type="similarity">
    <text evidence="5">Belongs to the protein kinase superfamily.</text>
</comment>
<keyword evidence="3 4" id="KW-0067">ATP-binding</keyword>
<evidence type="ECO:0000256" key="4">
    <source>
        <dbReference type="PROSITE-ProRule" id="PRU10141"/>
    </source>
</evidence>
<dbReference type="PROSITE" id="PS00107">
    <property type="entry name" value="PROTEIN_KINASE_ATP"/>
    <property type="match status" value="1"/>
</dbReference>
<dbReference type="InterPro" id="IPR017441">
    <property type="entry name" value="Protein_kinase_ATP_BS"/>
</dbReference>
<gene>
    <name evidence="8" type="ORF">M9Y10_015690</name>
</gene>
<name>A0ABR2L653_9EUKA</name>
<dbReference type="Pfam" id="PF00069">
    <property type="entry name" value="Pkinase"/>
    <property type="match status" value="1"/>
</dbReference>
<evidence type="ECO:0000256" key="1">
    <source>
        <dbReference type="ARBA" id="ARBA00022527"/>
    </source>
</evidence>
<proteinExistence type="inferred from homology"/>
<evidence type="ECO:0000256" key="3">
    <source>
        <dbReference type="ARBA" id="ARBA00022840"/>
    </source>
</evidence>
<feature type="domain" description="Protein kinase" evidence="7">
    <location>
        <begin position="53"/>
        <end position="310"/>
    </location>
</feature>
<evidence type="ECO:0000313" key="9">
    <source>
        <dbReference type="Proteomes" id="UP001470230"/>
    </source>
</evidence>
<keyword evidence="1 5" id="KW-0808">Transferase</keyword>
<dbReference type="PANTHER" id="PTHR44329:SF214">
    <property type="entry name" value="PROTEIN KINASE DOMAIN-CONTAINING PROTEIN"/>
    <property type="match status" value="1"/>
</dbReference>
<dbReference type="InterPro" id="IPR001245">
    <property type="entry name" value="Ser-Thr/Tyr_kinase_cat_dom"/>
</dbReference>
<evidence type="ECO:0000313" key="8">
    <source>
        <dbReference type="EMBL" id="KAK8897725.1"/>
    </source>
</evidence>
<dbReference type="SMART" id="SM00220">
    <property type="entry name" value="S_TKc"/>
    <property type="match status" value="1"/>
</dbReference>
<protein>
    <recommendedName>
        <fullName evidence="7">Protein kinase domain-containing protein</fullName>
    </recommendedName>
</protein>
<evidence type="ECO:0000259" key="7">
    <source>
        <dbReference type="PROSITE" id="PS50011"/>
    </source>
</evidence>
<dbReference type="EMBL" id="JAPFFF010000002">
    <property type="protein sequence ID" value="KAK8897725.1"/>
    <property type="molecule type" value="Genomic_DNA"/>
</dbReference>
<comment type="caution">
    <text evidence="8">The sequence shown here is derived from an EMBL/GenBank/DDBJ whole genome shotgun (WGS) entry which is preliminary data.</text>
</comment>
<feature type="region of interest" description="Disordered" evidence="6">
    <location>
        <begin position="1"/>
        <end position="20"/>
    </location>
</feature>
<dbReference type="PROSITE" id="PS00108">
    <property type="entry name" value="PROTEIN_KINASE_ST"/>
    <property type="match status" value="1"/>
</dbReference>
<dbReference type="InterPro" id="IPR051681">
    <property type="entry name" value="Ser/Thr_Kinases-Pseudokinases"/>
</dbReference>
<dbReference type="PANTHER" id="PTHR44329">
    <property type="entry name" value="SERINE/THREONINE-PROTEIN KINASE TNNI3K-RELATED"/>
    <property type="match status" value="1"/>
</dbReference>
<keyword evidence="2 4" id="KW-0547">Nucleotide-binding</keyword>
<evidence type="ECO:0000256" key="2">
    <source>
        <dbReference type="ARBA" id="ARBA00022741"/>
    </source>
</evidence>
<dbReference type="InterPro" id="IPR011009">
    <property type="entry name" value="Kinase-like_dom_sf"/>
</dbReference>
<keyword evidence="9" id="KW-1185">Reference proteome</keyword>
<feature type="binding site" evidence="4">
    <location>
        <position position="82"/>
    </location>
    <ligand>
        <name>ATP</name>
        <dbReference type="ChEBI" id="CHEBI:30616"/>
    </ligand>
</feature>
<dbReference type="SUPFAM" id="SSF56112">
    <property type="entry name" value="Protein kinase-like (PK-like)"/>
    <property type="match status" value="1"/>
</dbReference>
<dbReference type="Proteomes" id="UP001470230">
    <property type="component" value="Unassembled WGS sequence"/>
</dbReference>
<dbReference type="InterPro" id="IPR000719">
    <property type="entry name" value="Prot_kinase_dom"/>
</dbReference>
<dbReference type="PRINTS" id="PR00109">
    <property type="entry name" value="TYRKINASE"/>
</dbReference>
<evidence type="ECO:0000256" key="6">
    <source>
        <dbReference type="SAM" id="MobiDB-lite"/>
    </source>
</evidence>
<dbReference type="PROSITE" id="PS50011">
    <property type="entry name" value="PROTEIN_KINASE_DOM"/>
    <property type="match status" value="1"/>
</dbReference>
<dbReference type="InterPro" id="IPR008271">
    <property type="entry name" value="Ser/Thr_kinase_AS"/>
</dbReference>
<keyword evidence="1 5" id="KW-0723">Serine/threonine-protein kinase</keyword>
<reference evidence="8 9" key="1">
    <citation type="submission" date="2024-04" db="EMBL/GenBank/DDBJ databases">
        <title>Tritrichomonas musculus Genome.</title>
        <authorList>
            <person name="Alves-Ferreira E."/>
            <person name="Grigg M."/>
            <person name="Lorenzi H."/>
            <person name="Galac M."/>
        </authorList>
    </citation>
    <scope>NUCLEOTIDE SEQUENCE [LARGE SCALE GENOMIC DNA]</scope>
    <source>
        <strain evidence="8 9">EAF2021</strain>
    </source>
</reference>
<dbReference type="Gene3D" id="1.10.510.10">
    <property type="entry name" value="Transferase(Phosphotransferase) domain 1"/>
    <property type="match status" value="1"/>
</dbReference>
<keyword evidence="1 5" id="KW-0418">Kinase</keyword>
<sequence length="356" mass="40780">MIDENKTSTDSKDNKITSETKDVELTADIDGEETEDIELPIELKEKIVNLENFTLIENLGHGKFGSVYLGEEKSSHEKYAIKMSFSSMYFRIEEALILAQNDYPALITLRGYSLTDFEGLEFPVLIIDYMENGNLEKYLEKPKGTNRNTKIYIILLGIAIGMNHLHQRNIAHRDLKPENILLDNNLFPHIADFGFSRKIPDGDGLLTTQCFTPLYAAPEILNGEDYTIKIDIYSFSIIAYQLLTNKKPYPKSILTLGKLQSYVLGKNRPSLEKIKNDKIISLLEDCWSSDPSNRPSFDEIIKLMTDKQFYGDFGIVIPEVIEYLDIFGDEFKNLQEKLMADNRIETQSSDYYSDND</sequence>